<evidence type="ECO:0000256" key="4">
    <source>
        <dbReference type="ARBA" id="ARBA00022723"/>
    </source>
</evidence>
<dbReference type="GO" id="GO:0009055">
    <property type="term" value="F:electron transfer activity"/>
    <property type="evidence" value="ECO:0007669"/>
    <property type="project" value="InterPro"/>
</dbReference>
<evidence type="ECO:0000313" key="8">
    <source>
        <dbReference type="EMBL" id="AIJ05509.1"/>
    </source>
</evidence>
<comment type="similarity">
    <text evidence="2">Belongs to the AOR/FOR family.</text>
</comment>
<sequence length="622" mass="72683">MKNALINATTKKFEIIEKNILPITWGLYWHNKFETWKYDVYDERNVFCFGRGVLPIIGGHRLIFSFRSPLWDGFYFSSMGGAGYQFKGTGLNNVAIIGRCEKPSLLVIENEGQLKIDFIEVKENLKTVYKVSDYILELYKDKNMRSVVVGEASKRTNMGALFSQTVRNGKFVEGSEDWAARGGGGSVLYRAHNIIGIVFFGDEKENKEEKEKAKKIIEDYYKKPMSKVVSEHTKKYRYDEETKTGGTFGNNWLLYKEKVPIFNWRIPYIDKEDRKKILDKILRLYLETFNKETIETKKWTNCGEPCPVVCKKYRNKNKIDYEPYASNGTLLGIFDLYEADRVVKTVDALGFDSIEIGNLIAWVFELLDVGLLKEDELNIKKPIFNHKKIIDGDDEEIKEISKHNAEQAIKLLYNLAENSNEIYKILSLGKRKASKILNERFKNRVKKFGKKFNDFAVYVPFGDWGEIASNLYWTPGFFIPFVIQGRYLTYYKPEFNEPEKLAELVVESIKLEMPIENLGICRFHRRWVKPVLNNLAKELLGIENIVEDSIKLYREICNYNKKIGYPAKIESERVRDLIIALAKEFGNEEWTKKFENRENVDEYVKRVLDRYSELLDIDWKIN</sequence>
<dbReference type="InterPro" id="IPR036021">
    <property type="entry name" value="Tungsten_al_ferr_oxy-like_C"/>
</dbReference>
<dbReference type="PANTHER" id="PTHR30038:SF7">
    <property type="entry name" value="TUNGSTEN-CONTAINING GLYCERALDEHYDE-3-PHOSPHATE:FERREDOXIN OXIDOREDUCTASE"/>
    <property type="match status" value="1"/>
</dbReference>
<dbReference type="KEGG" id="mjh:JH146_0660"/>
<dbReference type="SMART" id="SM00790">
    <property type="entry name" value="AFOR_N"/>
    <property type="match status" value="1"/>
</dbReference>
<reference evidence="8 9" key="1">
    <citation type="journal article" date="2015" name="Int. J. Syst. Evol. Microbiol.">
        <title>M ethanocaldococcus bathoardescens sp. nov., a hyperthermophilic methanogen isolated from a volcanically active deep-sea hydrothermal vent.</title>
        <authorList>
            <person name="Stewart L.C."/>
            <person name="Jung J.H."/>
            <person name="Kim Y.T."/>
            <person name="Kwon S.W."/>
            <person name="Park C.S."/>
            <person name="Holden J.F."/>
        </authorList>
    </citation>
    <scope>NUCLEOTIDE SEQUENCE [LARGE SCALE GENOMIC DNA]</scope>
    <source>
        <strain evidence="8 9">JH146</strain>
    </source>
</reference>
<dbReference type="OrthoDB" id="84495at2157"/>
<evidence type="ECO:0000256" key="5">
    <source>
        <dbReference type="ARBA" id="ARBA00023004"/>
    </source>
</evidence>
<dbReference type="Pfam" id="PF01314">
    <property type="entry name" value="AFOR_C"/>
    <property type="match status" value="1"/>
</dbReference>
<keyword evidence="3" id="KW-0004">4Fe-4S</keyword>
<evidence type="ECO:0000256" key="6">
    <source>
        <dbReference type="ARBA" id="ARBA00023014"/>
    </source>
</evidence>
<gene>
    <name evidence="8" type="ORF">JH146_0660</name>
</gene>
<keyword evidence="6" id="KW-0411">Iron-sulfur</keyword>
<dbReference type="InterPro" id="IPR001203">
    <property type="entry name" value="OxRdtase_Ald_Fedxn_C"/>
</dbReference>
<keyword evidence="5" id="KW-0408">Iron</keyword>
<dbReference type="Gene3D" id="1.10.569.10">
    <property type="entry name" value="Aldehyde Ferredoxin Oxidoreductase Protein, subunit A, domain 2"/>
    <property type="match status" value="1"/>
</dbReference>
<dbReference type="Proteomes" id="UP000028781">
    <property type="component" value="Chromosome"/>
</dbReference>
<comment type="cofactor">
    <cofactor evidence="1">
        <name>[4Fe-4S] cluster</name>
        <dbReference type="ChEBI" id="CHEBI:49883"/>
    </cofactor>
</comment>
<evidence type="ECO:0000256" key="1">
    <source>
        <dbReference type="ARBA" id="ARBA00001966"/>
    </source>
</evidence>
<dbReference type="InterPro" id="IPR051919">
    <property type="entry name" value="W-dependent_AOR"/>
</dbReference>
<dbReference type="RefSeq" id="WP_048201683.1">
    <property type="nucleotide sequence ID" value="NZ_CP009149.1"/>
</dbReference>
<organism evidence="8 9">
    <name type="scientific">Methanocaldococcus bathoardescens</name>
    <dbReference type="NCBI Taxonomy" id="1301915"/>
    <lineage>
        <taxon>Archaea</taxon>
        <taxon>Methanobacteriati</taxon>
        <taxon>Methanobacteriota</taxon>
        <taxon>Methanomada group</taxon>
        <taxon>Methanococci</taxon>
        <taxon>Methanococcales</taxon>
        <taxon>Methanocaldococcaceae</taxon>
        <taxon>Methanocaldococcus</taxon>
    </lineage>
</organism>
<dbReference type="EMBL" id="CP009149">
    <property type="protein sequence ID" value="AIJ05509.1"/>
    <property type="molecule type" value="Genomic_DNA"/>
</dbReference>
<dbReference type="STRING" id="1301915.JH146_0660"/>
<evidence type="ECO:0000256" key="3">
    <source>
        <dbReference type="ARBA" id="ARBA00022485"/>
    </source>
</evidence>
<dbReference type="Gene3D" id="3.60.9.10">
    <property type="entry name" value="Aldehyde ferredoxin oxidoreductase, N-terminal domain"/>
    <property type="match status" value="1"/>
</dbReference>
<dbReference type="HOGENOM" id="CLU_440510_0_0_2"/>
<dbReference type="GeneID" id="24891263"/>
<accession>A0A076LJ02</accession>
<dbReference type="GO" id="GO:0051539">
    <property type="term" value="F:4 iron, 4 sulfur cluster binding"/>
    <property type="evidence" value="ECO:0007669"/>
    <property type="project" value="UniProtKB-KW"/>
</dbReference>
<dbReference type="InterPro" id="IPR013984">
    <property type="entry name" value="Ald_Fedxn_OxRdtase_dom2"/>
</dbReference>
<dbReference type="GO" id="GO:0016625">
    <property type="term" value="F:oxidoreductase activity, acting on the aldehyde or oxo group of donors, iron-sulfur protein as acceptor"/>
    <property type="evidence" value="ECO:0007669"/>
    <property type="project" value="InterPro"/>
</dbReference>
<dbReference type="InterPro" id="IPR036503">
    <property type="entry name" value="Ald_Fedxn_OxRdtase_N_sf"/>
</dbReference>
<evidence type="ECO:0000313" key="9">
    <source>
        <dbReference type="Proteomes" id="UP000028781"/>
    </source>
</evidence>
<protein>
    <submittedName>
        <fullName evidence="8">Aldehyde ferredoxin oxidoreductase</fullName>
    </submittedName>
</protein>
<dbReference type="SUPFAM" id="SSF56228">
    <property type="entry name" value="Aldehyde ferredoxin oxidoreductase, N-terminal domain"/>
    <property type="match status" value="1"/>
</dbReference>
<evidence type="ECO:0000256" key="2">
    <source>
        <dbReference type="ARBA" id="ARBA00011032"/>
    </source>
</evidence>
<dbReference type="Pfam" id="PF02730">
    <property type="entry name" value="AFOR_N"/>
    <property type="match status" value="1"/>
</dbReference>
<dbReference type="GO" id="GO:0046872">
    <property type="term" value="F:metal ion binding"/>
    <property type="evidence" value="ECO:0007669"/>
    <property type="project" value="UniProtKB-KW"/>
</dbReference>
<keyword evidence="4" id="KW-0479">Metal-binding</keyword>
<keyword evidence="9" id="KW-1185">Reference proteome</keyword>
<proteinExistence type="inferred from homology"/>
<dbReference type="InterPro" id="IPR013983">
    <property type="entry name" value="Ald_Fedxn_OxRdtase_N"/>
</dbReference>
<dbReference type="AlphaFoldDB" id="A0A076LJ02"/>
<feature type="domain" description="Aldehyde ferredoxin oxidoreductase N-terminal" evidence="7">
    <location>
        <begin position="1"/>
        <end position="203"/>
    </location>
</feature>
<evidence type="ECO:0000259" key="7">
    <source>
        <dbReference type="SMART" id="SM00790"/>
    </source>
</evidence>
<name>A0A076LJ02_9EURY</name>
<dbReference type="SUPFAM" id="SSF48310">
    <property type="entry name" value="Aldehyde ferredoxin oxidoreductase, C-terminal domains"/>
    <property type="match status" value="1"/>
</dbReference>
<dbReference type="PANTHER" id="PTHR30038">
    <property type="entry name" value="ALDEHYDE FERREDOXIN OXIDOREDUCTASE"/>
    <property type="match status" value="1"/>
</dbReference>